<protein>
    <submittedName>
        <fullName evidence="2">Uncharacterized protein</fullName>
    </submittedName>
</protein>
<evidence type="ECO:0000313" key="3">
    <source>
        <dbReference type="Proteomes" id="UP000765509"/>
    </source>
</evidence>
<name>A0A9Q3BBF4_9BASI</name>
<gene>
    <name evidence="2" type="ORF">O181_001655</name>
</gene>
<dbReference type="Proteomes" id="UP000765509">
    <property type="component" value="Unassembled WGS sequence"/>
</dbReference>
<accession>A0A9Q3BBF4</accession>
<evidence type="ECO:0000313" key="2">
    <source>
        <dbReference type="EMBL" id="MBW0461940.1"/>
    </source>
</evidence>
<keyword evidence="3" id="KW-1185">Reference proteome</keyword>
<feature type="region of interest" description="Disordered" evidence="1">
    <location>
        <begin position="103"/>
        <end position="124"/>
    </location>
</feature>
<evidence type="ECO:0000256" key="1">
    <source>
        <dbReference type="SAM" id="MobiDB-lite"/>
    </source>
</evidence>
<organism evidence="2 3">
    <name type="scientific">Austropuccinia psidii MF-1</name>
    <dbReference type="NCBI Taxonomy" id="1389203"/>
    <lineage>
        <taxon>Eukaryota</taxon>
        <taxon>Fungi</taxon>
        <taxon>Dikarya</taxon>
        <taxon>Basidiomycota</taxon>
        <taxon>Pucciniomycotina</taxon>
        <taxon>Pucciniomycetes</taxon>
        <taxon>Pucciniales</taxon>
        <taxon>Sphaerophragmiaceae</taxon>
        <taxon>Austropuccinia</taxon>
    </lineage>
</organism>
<dbReference type="EMBL" id="AVOT02000244">
    <property type="protein sequence ID" value="MBW0461940.1"/>
    <property type="molecule type" value="Genomic_DNA"/>
</dbReference>
<reference evidence="2" key="1">
    <citation type="submission" date="2021-03" db="EMBL/GenBank/DDBJ databases">
        <title>Draft genome sequence of rust myrtle Austropuccinia psidii MF-1, a brazilian biotype.</title>
        <authorList>
            <person name="Quecine M.C."/>
            <person name="Pachon D.M.R."/>
            <person name="Bonatelli M.L."/>
            <person name="Correr F.H."/>
            <person name="Franceschini L.M."/>
            <person name="Leite T.F."/>
            <person name="Margarido G.R.A."/>
            <person name="Almeida C.A."/>
            <person name="Ferrarezi J.A."/>
            <person name="Labate C.A."/>
        </authorList>
    </citation>
    <scope>NUCLEOTIDE SEQUENCE</scope>
    <source>
        <strain evidence="2">MF-1</strain>
    </source>
</reference>
<feature type="compositionally biased region" description="Basic and acidic residues" evidence="1">
    <location>
        <begin position="107"/>
        <end position="124"/>
    </location>
</feature>
<sequence>MSQRDILHRAYVNDQRMEFQQGVQTPGGEGKSRHYPRYRRTIKPDRAYSYSSRLTGSKPTRLPSSFTPFRKLQISDQESPFFTIPGSFQGKTSIQWKKQDFFQPQAEKVRPKDPGAVELGERST</sequence>
<comment type="caution">
    <text evidence="2">The sequence shown here is derived from an EMBL/GenBank/DDBJ whole genome shotgun (WGS) entry which is preliminary data.</text>
</comment>
<proteinExistence type="predicted"/>
<dbReference type="AlphaFoldDB" id="A0A9Q3BBF4"/>